<sequence>MLRIHFTSEDIGRVRVAAGPVPAWEMLLSLHVLRGRADHGVFEPWRAGALGCLDASSRPLLALAPPKGYSPDFLTPCDTDVESGVEAVRSTPRARLRKDITLLAGPGAAAGGLRPLADGDVGALGRLGEAMRTYHDRALAPVWDRLHTVISAERAARAADLLDGGVERLLSRLHPLVRWQAPVLSVAYPVRRDLRLGGRGLLLVPSYFCWARPIALRDAELEPVLVYPANRGLERLVEPAGDSRGDGLARLLGATRAAVLEEIATTGGVTGTDVARRLRISPASASEHATVLRHTGLITSHRTANTVLHMPTPLGRAVLDRRTLTPRLR</sequence>
<dbReference type="Gene3D" id="1.10.10.10">
    <property type="entry name" value="Winged helix-like DNA-binding domain superfamily/Winged helix DNA-binding domain"/>
    <property type="match status" value="1"/>
</dbReference>
<evidence type="ECO:0000313" key="2">
    <source>
        <dbReference type="Proteomes" id="UP000501179"/>
    </source>
</evidence>
<protein>
    <submittedName>
        <fullName evidence="1">Winged helix-turn-helix transcriptional regulator</fullName>
    </submittedName>
</protein>
<dbReference type="CDD" id="cd00090">
    <property type="entry name" value="HTH_ARSR"/>
    <property type="match status" value="1"/>
</dbReference>
<dbReference type="RefSeq" id="WP_167021970.1">
    <property type="nucleotide sequence ID" value="NZ_CP050177.1"/>
</dbReference>
<dbReference type="KEGG" id="slia:HA039_00035"/>
<dbReference type="PANTHER" id="PTHR43132:SF8">
    <property type="entry name" value="HTH-TYPE TRANSCRIPTIONAL REGULATOR KMTR"/>
    <property type="match status" value="1"/>
</dbReference>
<accession>A0A6G9GRM1</accession>
<dbReference type="Proteomes" id="UP000501179">
    <property type="component" value="Chromosome"/>
</dbReference>
<reference evidence="1 2" key="1">
    <citation type="submission" date="2020-03" db="EMBL/GenBank/DDBJ databases">
        <title>A novel species.</title>
        <authorList>
            <person name="Gao J."/>
        </authorList>
    </citation>
    <scope>NUCLEOTIDE SEQUENCE [LARGE SCALE GENOMIC DNA]</scope>
    <source>
        <strain evidence="1 2">QMT-12</strain>
    </source>
</reference>
<name>A0A6G9GRM1_9ACTN</name>
<dbReference type="PANTHER" id="PTHR43132">
    <property type="entry name" value="ARSENICAL RESISTANCE OPERON REPRESSOR ARSR-RELATED"/>
    <property type="match status" value="1"/>
</dbReference>
<evidence type="ECO:0000313" key="1">
    <source>
        <dbReference type="EMBL" id="QIQ00903.1"/>
    </source>
</evidence>
<organism evidence="1 2">
    <name type="scientific">Streptomyces liangshanensis</name>
    <dbReference type="NCBI Taxonomy" id="2717324"/>
    <lineage>
        <taxon>Bacteria</taxon>
        <taxon>Bacillati</taxon>
        <taxon>Actinomycetota</taxon>
        <taxon>Actinomycetes</taxon>
        <taxon>Kitasatosporales</taxon>
        <taxon>Streptomycetaceae</taxon>
        <taxon>Streptomyces</taxon>
    </lineage>
</organism>
<keyword evidence="2" id="KW-1185">Reference proteome</keyword>
<dbReference type="InterPro" id="IPR051011">
    <property type="entry name" value="Metal_resp_trans_reg"/>
</dbReference>
<dbReference type="InterPro" id="IPR036390">
    <property type="entry name" value="WH_DNA-bd_sf"/>
</dbReference>
<dbReference type="InterPro" id="IPR011991">
    <property type="entry name" value="ArsR-like_HTH"/>
</dbReference>
<dbReference type="InterPro" id="IPR036388">
    <property type="entry name" value="WH-like_DNA-bd_sf"/>
</dbReference>
<gene>
    <name evidence="1" type="ORF">HA039_00035</name>
</gene>
<dbReference type="AlphaFoldDB" id="A0A6G9GRM1"/>
<proteinExistence type="predicted"/>
<dbReference type="SUPFAM" id="SSF46785">
    <property type="entry name" value="Winged helix' DNA-binding domain"/>
    <property type="match status" value="1"/>
</dbReference>
<dbReference type="EMBL" id="CP050177">
    <property type="protein sequence ID" value="QIQ00903.1"/>
    <property type="molecule type" value="Genomic_DNA"/>
</dbReference>